<evidence type="ECO:0000313" key="2">
    <source>
        <dbReference type="Proteomes" id="UP000638732"/>
    </source>
</evidence>
<dbReference type="Pfam" id="PF01126">
    <property type="entry name" value="Heme_oxygenase"/>
    <property type="match status" value="1"/>
</dbReference>
<organism evidence="1 2">
    <name type="scientific">Mucilaginibacter agri</name>
    <dbReference type="NCBI Taxonomy" id="2695265"/>
    <lineage>
        <taxon>Bacteria</taxon>
        <taxon>Pseudomonadati</taxon>
        <taxon>Bacteroidota</taxon>
        <taxon>Sphingobacteriia</taxon>
        <taxon>Sphingobacteriales</taxon>
        <taxon>Sphingobacteriaceae</taxon>
        <taxon>Mucilaginibacter</taxon>
    </lineage>
</organism>
<dbReference type="Proteomes" id="UP000638732">
    <property type="component" value="Unassembled WGS sequence"/>
</dbReference>
<dbReference type="AlphaFoldDB" id="A0A965ZGD6"/>
<reference evidence="1" key="1">
    <citation type="submission" date="2020-01" db="EMBL/GenBank/DDBJ databases">
        <authorList>
            <person name="Seo Y.L."/>
        </authorList>
    </citation>
    <scope>NUCLEOTIDE SEQUENCE</scope>
    <source>
        <strain evidence="1">R11</strain>
    </source>
</reference>
<name>A0A965ZGD6_9SPHI</name>
<proteinExistence type="predicted"/>
<dbReference type="GO" id="GO:0006788">
    <property type="term" value="P:heme oxidation"/>
    <property type="evidence" value="ECO:0007669"/>
    <property type="project" value="InterPro"/>
</dbReference>
<dbReference type="InterPro" id="IPR016084">
    <property type="entry name" value="Haem_Oase-like_multi-hlx"/>
</dbReference>
<keyword evidence="2" id="KW-1185">Reference proteome</keyword>
<dbReference type="CDD" id="cd19166">
    <property type="entry name" value="HemeO-bac"/>
    <property type="match status" value="1"/>
</dbReference>
<dbReference type="EMBL" id="WWEO01000041">
    <property type="protein sequence ID" value="NCD69302.1"/>
    <property type="molecule type" value="Genomic_DNA"/>
</dbReference>
<dbReference type="GO" id="GO:0004392">
    <property type="term" value="F:heme oxygenase (decyclizing) activity"/>
    <property type="evidence" value="ECO:0007669"/>
    <property type="project" value="InterPro"/>
</dbReference>
<gene>
    <name evidence="1" type="ORF">GSY63_08025</name>
</gene>
<dbReference type="RefSeq" id="WP_166585283.1">
    <property type="nucleotide sequence ID" value="NZ_WWEO01000041.1"/>
</dbReference>
<comment type="caution">
    <text evidence="1">The sequence shown here is derived from an EMBL/GenBank/DDBJ whole genome shotgun (WGS) entry which is preliminary data.</text>
</comment>
<dbReference type="SUPFAM" id="SSF48613">
    <property type="entry name" value="Heme oxygenase-like"/>
    <property type="match status" value="1"/>
</dbReference>
<sequence>MLAENLKEQTLANHQQLEKKLVGQIKGLTSKEDYIKLLQLFYGYFGGLEERINLFIDQNIIPDHANRRKTESIAADITELGGTPADKAINNDLPEINNAQQALGALYVIEGSTLGGSIISKMISGRLGLQNGLSFFNSYGDNTHQMWAVFKNILNGQPAESQPVVVDAANSTFLKFENWIEQHN</sequence>
<dbReference type="Gene3D" id="1.20.910.10">
    <property type="entry name" value="Heme oxygenase-like"/>
    <property type="match status" value="1"/>
</dbReference>
<protein>
    <submittedName>
        <fullName evidence="1">Heme oxygenase</fullName>
    </submittedName>
</protein>
<evidence type="ECO:0000313" key="1">
    <source>
        <dbReference type="EMBL" id="NCD69302.1"/>
    </source>
</evidence>
<reference evidence="1" key="2">
    <citation type="submission" date="2020-10" db="EMBL/GenBank/DDBJ databases">
        <title>Mucilaginibacter sp. nov., isolated from soil.</title>
        <authorList>
            <person name="Jeon C.O."/>
        </authorList>
    </citation>
    <scope>NUCLEOTIDE SEQUENCE</scope>
    <source>
        <strain evidence="1">R11</strain>
    </source>
</reference>
<accession>A0A965ZGD6</accession>
<dbReference type="InterPro" id="IPR016053">
    <property type="entry name" value="Haem_Oase-like"/>
</dbReference>